<dbReference type="SMART" id="SM00320">
    <property type="entry name" value="WD40"/>
    <property type="match status" value="3"/>
</dbReference>
<evidence type="ECO:0000313" key="6">
    <source>
        <dbReference type="Proteomes" id="UP000189911"/>
    </source>
</evidence>
<feature type="region of interest" description="Disordered" evidence="4">
    <location>
        <begin position="1"/>
        <end position="66"/>
    </location>
</feature>
<dbReference type="PROSITE" id="PS50082">
    <property type="entry name" value="WD_REPEATS_2"/>
    <property type="match status" value="3"/>
</dbReference>
<feature type="region of interest" description="Disordered" evidence="4">
    <location>
        <begin position="500"/>
        <end position="519"/>
    </location>
</feature>
<feature type="compositionally biased region" description="Polar residues" evidence="4">
    <location>
        <begin position="540"/>
        <end position="551"/>
    </location>
</feature>
<feature type="region of interest" description="Disordered" evidence="4">
    <location>
        <begin position="710"/>
        <end position="742"/>
    </location>
</feature>
<dbReference type="InterPro" id="IPR036322">
    <property type="entry name" value="WD40_repeat_dom_sf"/>
</dbReference>
<dbReference type="SUPFAM" id="SSF50978">
    <property type="entry name" value="WD40 repeat-like"/>
    <property type="match status" value="1"/>
</dbReference>
<dbReference type="EMBL" id="LT598448">
    <property type="protein sequence ID" value="SCU89959.1"/>
    <property type="molecule type" value="Genomic_DNA"/>
</dbReference>
<name>A0A1G4JI40_9SACH</name>
<keyword evidence="1 3" id="KW-0853">WD repeat</keyword>
<proteinExistence type="predicted"/>
<evidence type="ECO:0000256" key="2">
    <source>
        <dbReference type="ARBA" id="ARBA00022737"/>
    </source>
</evidence>
<feature type="repeat" description="WD" evidence="3">
    <location>
        <begin position="269"/>
        <end position="309"/>
    </location>
</feature>
<evidence type="ECO:0000256" key="3">
    <source>
        <dbReference type="PROSITE-ProRule" id="PRU00221"/>
    </source>
</evidence>
<gene>
    <name evidence="5" type="ORF">LANO_0D07030G</name>
</gene>
<dbReference type="PROSITE" id="PS50294">
    <property type="entry name" value="WD_REPEATS_REGION"/>
    <property type="match status" value="1"/>
</dbReference>
<evidence type="ECO:0000256" key="4">
    <source>
        <dbReference type="SAM" id="MobiDB-lite"/>
    </source>
</evidence>
<evidence type="ECO:0000256" key="1">
    <source>
        <dbReference type="ARBA" id="ARBA00022574"/>
    </source>
</evidence>
<dbReference type="Proteomes" id="UP000189911">
    <property type="component" value="Chromosome D"/>
</dbReference>
<feature type="compositionally biased region" description="Low complexity" evidence="4">
    <location>
        <begin position="717"/>
        <end position="728"/>
    </location>
</feature>
<dbReference type="Gene3D" id="2.130.10.10">
    <property type="entry name" value="YVTN repeat-like/Quinoprotein amine dehydrogenase"/>
    <property type="match status" value="1"/>
</dbReference>
<feature type="repeat" description="WD" evidence="3">
    <location>
        <begin position="174"/>
        <end position="215"/>
    </location>
</feature>
<dbReference type="InterPro" id="IPR001680">
    <property type="entry name" value="WD40_rpt"/>
</dbReference>
<dbReference type="OrthoDB" id="1932312at2759"/>
<feature type="region of interest" description="Disordered" evidence="4">
    <location>
        <begin position="680"/>
        <end position="699"/>
    </location>
</feature>
<keyword evidence="2" id="KW-0677">Repeat</keyword>
<feature type="compositionally biased region" description="Basic and acidic residues" evidence="4">
    <location>
        <begin position="44"/>
        <end position="62"/>
    </location>
</feature>
<dbReference type="AlphaFoldDB" id="A0A1G4JI40"/>
<dbReference type="PANTHER" id="PTHR14221:SF0">
    <property type="entry name" value="WD REPEAT-CONTAINING PROTEIN 44"/>
    <property type="match status" value="1"/>
</dbReference>
<accession>A0A1G4JI40</accession>
<keyword evidence="6" id="KW-1185">Reference proteome</keyword>
<dbReference type="InterPro" id="IPR015943">
    <property type="entry name" value="WD40/YVTN_repeat-like_dom_sf"/>
</dbReference>
<sequence>MKATKPQFELMDSSTEDLSMSKRLSKQSEDSSQSSGLFNAGLESDSKHSRDSSASRESRDNNDYGTVLRPVTFNTAKPSINVADFSDMAPAVPKPDVKAPLELRTPMQMALSSVFGRIDREQFEKYLKEPEYVRVYKKQPKIKQFRRLFLAQELKIDGGADLTSSSSNTLSSLAESNSRAIWATKFSRDGKFMATGGKDCTLRVWKVISSPLERNDLQASTVKGQATRITARKPVTNSSCRSSNDAESAVPQYMSLYAPVFHPLPYRTFQEHTQDILDLDWSKNGFLLTTSMDKTARLWHCDRPKALKTFTHPDFVTCAKFHPNDDRFFISGCLDHTCRLWSILDHKVSFEYYCGDIITAIDTSLTDGKYTAIGTFNGHISILYTKGLELISTFHILEKAKEHGKKIPESGPKITGIEFFKSEPENDLRVMITSNDSRVRIFSIKGRRLLEVLRGFENAHSQISAHLLTVPNKKKTLVIAPSENQWVYCWRLESSIPTPTSVDTAEGEEHHHRGSLRGLLRRSLSIGSSHSSDSKRGKNAGQNGNSPPSSKFKSDQAIKNSHYVAFHAHHHTVTTLAVGPVNTAKTLALSDDLICELTMALSETEDDITIMREQSVKPLVPSKKQRQKANELMERKFPSMIEAIGSIVVSTDSSGVIRVFRSDISTNVRKKVLKCSAKHFRSTNPDQDSEPQNHGGLLGSTMKVAHSTLAKSRQLGSSTSIRSLRSLSPGSERASDPTANSK</sequence>
<organism evidence="5 6">
    <name type="scientific">Lachancea nothofagi CBS 11611</name>
    <dbReference type="NCBI Taxonomy" id="1266666"/>
    <lineage>
        <taxon>Eukaryota</taxon>
        <taxon>Fungi</taxon>
        <taxon>Dikarya</taxon>
        <taxon>Ascomycota</taxon>
        <taxon>Saccharomycotina</taxon>
        <taxon>Saccharomycetes</taxon>
        <taxon>Saccharomycetales</taxon>
        <taxon>Saccharomycetaceae</taxon>
        <taxon>Lachancea</taxon>
    </lineage>
</organism>
<dbReference type="InterPro" id="IPR040324">
    <property type="entry name" value="WDR44/Dgr2"/>
</dbReference>
<dbReference type="Pfam" id="PF00400">
    <property type="entry name" value="WD40"/>
    <property type="match status" value="3"/>
</dbReference>
<feature type="compositionally biased region" description="Polar residues" evidence="4">
    <location>
        <begin position="682"/>
        <end position="692"/>
    </location>
</feature>
<feature type="region of interest" description="Disordered" evidence="4">
    <location>
        <begin position="526"/>
        <end position="554"/>
    </location>
</feature>
<dbReference type="PANTHER" id="PTHR14221">
    <property type="entry name" value="WD REPEAT DOMAIN 44"/>
    <property type="match status" value="1"/>
</dbReference>
<reference evidence="6" key="1">
    <citation type="submission" date="2016-03" db="EMBL/GenBank/DDBJ databases">
        <authorList>
            <person name="Devillers Hugo."/>
        </authorList>
    </citation>
    <scope>NUCLEOTIDE SEQUENCE [LARGE SCALE GENOMIC DNA]</scope>
</reference>
<protein>
    <submittedName>
        <fullName evidence="5">LANO_0D07030g1_1</fullName>
    </submittedName>
</protein>
<evidence type="ECO:0000313" key="5">
    <source>
        <dbReference type="EMBL" id="SCU89959.1"/>
    </source>
</evidence>
<feature type="repeat" description="WD" evidence="3">
    <location>
        <begin position="309"/>
        <end position="343"/>
    </location>
</feature>